<dbReference type="SUPFAM" id="SSF54637">
    <property type="entry name" value="Thioesterase/thiol ester dehydrase-isomerase"/>
    <property type="match status" value="1"/>
</dbReference>
<evidence type="ECO:0000313" key="2">
    <source>
        <dbReference type="Proteomes" id="UP001204524"/>
    </source>
</evidence>
<reference evidence="1 2" key="1">
    <citation type="submission" date="2022-06" db="EMBL/GenBank/DDBJ databases">
        <authorList>
            <person name="So Y."/>
        </authorList>
    </citation>
    <scope>NUCLEOTIDE SEQUENCE [LARGE SCALE GENOMIC DNA]</scope>
    <source>
        <strain evidence="1 2">STR3</strain>
    </source>
</reference>
<evidence type="ECO:0000313" key="1">
    <source>
        <dbReference type="EMBL" id="MCP3423790.1"/>
    </source>
</evidence>
<comment type="caution">
    <text evidence="1">The sequence shown here is derived from an EMBL/GenBank/DDBJ whole genome shotgun (WGS) entry which is preliminary data.</text>
</comment>
<dbReference type="EMBL" id="JANARS010000009">
    <property type="protein sequence ID" value="MCP3423790.1"/>
    <property type="molecule type" value="Genomic_DNA"/>
</dbReference>
<dbReference type="CDD" id="cd03443">
    <property type="entry name" value="PaaI_thioesterase"/>
    <property type="match status" value="1"/>
</dbReference>
<organism evidence="1 2">
    <name type="scientific">Nocardioides pinisoli</name>
    <dbReference type="NCBI Taxonomy" id="2950279"/>
    <lineage>
        <taxon>Bacteria</taxon>
        <taxon>Bacillati</taxon>
        <taxon>Actinomycetota</taxon>
        <taxon>Actinomycetes</taxon>
        <taxon>Propionibacteriales</taxon>
        <taxon>Nocardioidaceae</taxon>
        <taxon>Nocardioides</taxon>
    </lineage>
</organism>
<proteinExistence type="predicted"/>
<keyword evidence="2" id="KW-1185">Reference proteome</keyword>
<name>A0ABT1L188_9ACTN</name>
<sequence>MEAVQAVGSVPILEAMGVRVVEVGPGRAVAELPPERNVNHFGVTYAGSLFSVAEMLGGLLSLGTFDLTGDGELAGFVPLVKESTIRFRRPAVGVVRASASLSDDEVARVRADALATGKGEFVLEATLTDAAGEVVATTVGTYQVRRLG</sequence>
<dbReference type="InterPro" id="IPR027961">
    <property type="entry name" value="DUF4442"/>
</dbReference>
<protein>
    <submittedName>
        <fullName evidence="1">DUF4442 domain-containing protein</fullName>
    </submittedName>
</protein>
<dbReference type="RefSeq" id="WP_254182955.1">
    <property type="nucleotide sequence ID" value="NZ_JANARS010000009.1"/>
</dbReference>
<dbReference type="InterPro" id="IPR029069">
    <property type="entry name" value="HotDog_dom_sf"/>
</dbReference>
<dbReference type="Proteomes" id="UP001204524">
    <property type="component" value="Unassembled WGS sequence"/>
</dbReference>
<dbReference type="Pfam" id="PF14539">
    <property type="entry name" value="DUF4442"/>
    <property type="match status" value="1"/>
</dbReference>
<accession>A0ABT1L188</accession>
<dbReference type="Gene3D" id="3.10.129.10">
    <property type="entry name" value="Hotdog Thioesterase"/>
    <property type="match status" value="1"/>
</dbReference>
<gene>
    <name evidence="1" type="ORF">NCI01_18440</name>
</gene>